<evidence type="ECO:0000313" key="2">
    <source>
        <dbReference type="EMBL" id="CRZ12550.1"/>
    </source>
</evidence>
<accession>A0A0H5RE73</accession>
<reference evidence="2" key="1">
    <citation type="submission" date="2015-04" db="EMBL/GenBank/DDBJ databases">
        <title>The genome sequence of the plant pathogenic Rhizarian Plasmodiophora brassicae reveals insights in its biotrophic life cycle and the origin of chitin synthesis.</title>
        <authorList>
            <person name="Schwelm A."/>
            <person name="Fogelqvist J."/>
            <person name="Knaust A."/>
            <person name="Julke S."/>
            <person name="Lilja T."/>
            <person name="Dhandapani V."/>
            <person name="Bonilla-Rosso G."/>
            <person name="Karlsson M."/>
            <person name="Shevchenko A."/>
            <person name="Choi S.R."/>
            <person name="Kim H.G."/>
            <person name="Park J.Y."/>
            <person name="Lim Y.P."/>
            <person name="Ludwig-Muller J."/>
            <person name="Dixelius C."/>
        </authorList>
    </citation>
    <scope>NUCLEOTIDE SEQUENCE</scope>
    <source>
        <tissue evidence="2">Potato root galls</tissue>
    </source>
</reference>
<dbReference type="AlphaFoldDB" id="A0A0H5RE73"/>
<dbReference type="InterPro" id="IPR032549">
    <property type="entry name" value="DUF4939"/>
</dbReference>
<feature type="domain" description="DUF4939" evidence="1">
    <location>
        <begin position="13"/>
        <end position="90"/>
    </location>
</feature>
<dbReference type="Pfam" id="PF16297">
    <property type="entry name" value="DUF4939"/>
    <property type="match status" value="1"/>
</dbReference>
<organism evidence="2">
    <name type="scientific">Spongospora subterranea</name>
    <dbReference type="NCBI Taxonomy" id="70186"/>
    <lineage>
        <taxon>Eukaryota</taxon>
        <taxon>Sar</taxon>
        <taxon>Rhizaria</taxon>
        <taxon>Endomyxa</taxon>
        <taxon>Phytomyxea</taxon>
        <taxon>Plasmodiophorida</taxon>
        <taxon>Plasmodiophoridae</taxon>
        <taxon>Spongospora</taxon>
    </lineage>
</organism>
<dbReference type="EMBL" id="HACM01012108">
    <property type="protein sequence ID" value="CRZ12550.1"/>
    <property type="molecule type" value="Transcribed_RNA"/>
</dbReference>
<name>A0A0H5RE73_9EUKA</name>
<proteinExistence type="predicted"/>
<protein>
    <recommendedName>
        <fullName evidence="1">DUF4939 domain-containing protein</fullName>
    </recommendedName>
</protein>
<evidence type="ECO:0000259" key="1">
    <source>
        <dbReference type="Pfam" id="PF16297"/>
    </source>
</evidence>
<sequence>STPSPPQEKDSKLRMPESFNGERREFCHWMGQVQHFLIAQPLTYSTDSHKIAFCSLLTGQARAWLTPMYGTNSSTLTDFHTFVTAITAAFDDPDRVNKAADAL</sequence>
<feature type="non-terminal residue" evidence="2">
    <location>
        <position position="103"/>
    </location>
</feature>
<feature type="non-terminal residue" evidence="2">
    <location>
        <position position="1"/>
    </location>
</feature>